<evidence type="ECO:0000256" key="1">
    <source>
        <dbReference type="SAM" id="MobiDB-lite"/>
    </source>
</evidence>
<comment type="caution">
    <text evidence="2">The sequence shown here is derived from an EMBL/GenBank/DDBJ whole genome shotgun (WGS) entry which is preliminary data.</text>
</comment>
<keyword evidence="3" id="KW-1185">Reference proteome</keyword>
<accession>A0A811SMI8</accession>
<organism evidence="2 3">
    <name type="scientific">Miscanthus lutarioriparius</name>
    <dbReference type="NCBI Taxonomy" id="422564"/>
    <lineage>
        <taxon>Eukaryota</taxon>
        <taxon>Viridiplantae</taxon>
        <taxon>Streptophyta</taxon>
        <taxon>Embryophyta</taxon>
        <taxon>Tracheophyta</taxon>
        <taxon>Spermatophyta</taxon>
        <taxon>Magnoliopsida</taxon>
        <taxon>Liliopsida</taxon>
        <taxon>Poales</taxon>
        <taxon>Poaceae</taxon>
        <taxon>PACMAD clade</taxon>
        <taxon>Panicoideae</taxon>
        <taxon>Andropogonodae</taxon>
        <taxon>Andropogoneae</taxon>
        <taxon>Saccharinae</taxon>
        <taxon>Miscanthus</taxon>
    </lineage>
</organism>
<name>A0A811SMI8_9POAL</name>
<evidence type="ECO:0000313" key="3">
    <source>
        <dbReference type="Proteomes" id="UP000604825"/>
    </source>
</evidence>
<feature type="region of interest" description="Disordered" evidence="1">
    <location>
        <begin position="133"/>
        <end position="173"/>
    </location>
</feature>
<evidence type="ECO:0000313" key="2">
    <source>
        <dbReference type="EMBL" id="CAD6344009.1"/>
    </source>
</evidence>
<protein>
    <submittedName>
        <fullName evidence="2">Uncharacterized protein</fullName>
    </submittedName>
</protein>
<dbReference type="AlphaFoldDB" id="A0A811SMI8"/>
<sequence>MGDWGYIISSMHHFALQTHEDGEETSIKYEKGGTEPVVVVEVEDDDESPFAELPQIFCTISTAAVASIAQDSGSLTTAHVPARQQHVPGDGPEADEFGRADLVGVRVDEHCVVRHGDGERGAHFEVFLASWPPPPRAPGLLRRGGDRHSHGGSNRLMRRLGGPRRNGLAGGRP</sequence>
<proteinExistence type="predicted"/>
<gene>
    <name evidence="2" type="ORF">NCGR_LOCUS68107</name>
</gene>
<dbReference type="EMBL" id="CAJGYO010000867">
    <property type="protein sequence ID" value="CAD6344009.1"/>
    <property type="molecule type" value="Genomic_DNA"/>
</dbReference>
<reference evidence="2" key="1">
    <citation type="submission" date="2020-10" db="EMBL/GenBank/DDBJ databases">
        <authorList>
            <person name="Han B."/>
            <person name="Lu T."/>
            <person name="Zhao Q."/>
            <person name="Huang X."/>
            <person name="Zhao Y."/>
        </authorList>
    </citation>
    <scope>NUCLEOTIDE SEQUENCE</scope>
</reference>
<dbReference type="Proteomes" id="UP000604825">
    <property type="component" value="Unassembled WGS sequence"/>
</dbReference>